<evidence type="ECO:0000313" key="2">
    <source>
        <dbReference type="EMBL" id="MCS4557545.1"/>
    </source>
</evidence>
<dbReference type="Pfam" id="PF14096">
    <property type="entry name" value="DUF4274"/>
    <property type="match status" value="1"/>
</dbReference>
<evidence type="ECO:0000259" key="1">
    <source>
        <dbReference type="Pfam" id="PF14096"/>
    </source>
</evidence>
<accession>A0ABT2FMI2</accession>
<protein>
    <submittedName>
        <fullName evidence="2">DUF4274 domain-containing protein</fullName>
    </submittedName>
</protein>
<proteinExistence type="predicted"/>
<feature type="domain" description="DUF4274" evidence="1">
    <location>
        <begin position="63"/>
        <end position="114"/>
    </location>
</feature>
<organism evidence="2 3">
    <name type="scientific">Shewanella electrica</name>
    <dbReference type="NCBI Taxonomy" id="515560"/>
    <lineage>
        <taxon>Bacteria</taxon>
        <taxon>Pseudomonadati</taxon>
        <taxon>Pseudomonadota</taxon>
        <taxon>Gammaproteobacteria</taxon>
        <taxon>Alteromonadales</taxon>
        <taxon>Shewanellaceae</taxon>
        <taxon>Shewanella</taxon>
    </lineage>
</organism>
<gene>
    <name evidence="2" type="ORF">L9G74_13925</name>
</gene>
<sequence length="187" mass="21168">MAKRLTRDQFLRAFECSEAGAIANPERITEWLADADMADVLTSIAAEFAKAPEQLQCINQLQSMEELHYVAANLNWDDGITAAQAIINHPLCDAGTALLLYWRGQGYWYSKPDSPAAEKQFFADIIERFSNNRFASYRIAYDAVGEMMLPSLKELQQNQLSFPGILLCQYSTMQVAVYQGDYDQYLN</sequence>
<name>A0ABT2FMI2_9GAMM</name>
<dbReference type="InterPro" id="IPR025369">
    <property type="entry name" value="DUF4274"/>
</dbReference>
<comment type="caution">
    <text evidence="2">The sequence shown here is derived from an EMBL/GenBank/DDBJ whole genome shotgun (WGS) entry which is preliminary data.</text>
</comment>
<reference evidence="3" key="1">
    <citation type="submission" date="2023-07" db="EMBL/GenBank/DDBJ databases">
        <title>Shewanella mangrovi sp. nov., an acetaldehyde- degrading bacterium isolated from mangrove sediment.</title>
        <authorList>
            <person name="Liu Y."/>
        </authorList>
    </citation>
    <scope>NUCLEOTIDE SEQUENCE [LARGE SCALE GENOMIC DNA]</scope>
    <source>
        <strain evidence="3">C32</strain>
    </source>
</reference>
<keyword evidence="3" id="KW-1185">Reference proteome</keyword>
<dbReference type="EMBL" id="JAKOGG010000010">
    <property type="protein sequence ID" value="MCS4557545.1"/>
    <property type="molecule type" value="Genomic_DNA"/>
</dbReference>
<dbReference type="RefSeq" id="WP_238897021.1">
    <property type="nucleotide sequence ID" value="NZ_JAKOGG010000010.1"/>
</dbReference>
<evidence type="ECO:0000313" key="3">
    <source>
        <dbReference type="Proteomes" id="UP001201549"/>
    </source>
</evidence>
<dbReference type="Proteomes" id="UP001201549">
    <property type="component" value="Unassembled WGS sequence"/>
</dbReference>